<dbReference type="OrthoDB" id="9800567at2"/>
<keyword evidence="2" id="KW-1185">Reference proteome</keyword>
<dbReference type="Pfam" id="PF10706">
    <property type="entry name" value="Aminoglyc_resit"/>
    <property type="match status" value="1"/>
</dbReference>
<proteinExistence type="predicted"/>
<dbReference type="EMBL" id="LAJE02000185">
    <property type="protein sequence ID" value="OEO30803.1"/>
    <property type="molecule type" value="Genomic_DNA"/>
</dbReference>
<name>A0A1E5XQE6_9HYPH</name>
<evidence type="ECO:0008006" key="3">
    <source>
        <dbReference type="Google" id="ProtNLM"/>
    </source>
</evidence>
<reference evidence="1 2" key="1">
    <citation type="journal article" date="2015" name="Genome Announc.">
        <title>Genome Assemblies of Three Soil-Associated Devosia species: D. insulae, D. limi, and D. soli.</title>
        <authorList>
            <person name="Hassan Y.I."/>
            <person name="Lepp D."/>
            <person name="Zhou T."/>
        </authorList>
    </citation>
    <scope>NUCLEOTIDE SEQUENCE [LARGE SCALE GENOMIC DNA]</scope>
    <source>
        <strain evidence="1 2">DS-56</strain>
    </source>
</reference>
<dbReference type="Proteomes" id="UP000095463">
    <property type="component" value="Unassembled WGS sequence"/>
</dbReference>
<gene>
    <name evidence="1" type="ORF">VW23_019440</name>
</gene>
<evidence type="ECO:0000313" key="1">
    <source>
        <dbReference type="EMBL" id="OEO30803.1"/>
    </source>
</evidence>
<dbReference type="RefSeq" id="WP_069909995.1">
    <property type="nucleotide sequence ID" value="NZ_LAJE02000185.1"/>
</dbReference>
<sequence length="199" mass="22494">MSSRWRETSPAELAGWLGRAAMPWGIAGGWALDLWQGSVSRPHSDIEISCFLADLPALLPILDSFEIVVARNKQLTPLAPGTALPSPPFSLWLRRRGETLWDFEIVAEAQVDGQWAYRREPTVRRPLRSVFTRTTSGWPIIAPEIQLLYKCKQPRDKDLLDLERYVPQLDEAARLWLRSAVAAAHPEFLPTLLALEARC</sequence>
<dbReference type="Gene3D" id="3.30.460.40">
    <property type="match status" value="1"/>
</dbReference>
<dbReference type="AlphaFoldDB" id="A0A1E5XQE6"/>
<accession>A0A1E5XQE6</accession>
<comment type="caution">
    <text evidence="1">The sequence shown here is derived from an EMBL/GenBank/DDBJ whole genome shotgun (WGS) entry which is preliminary data.</text>
</comment>
<organism evidence="1 2">
    <name type="scientific">Devosia insulae DS-56</name>
    <dbReference type="NCBI Taxonomy" id="1116389"/>
    <lineage>
        <taxon>Bacteria</taxon>
        <taxon>Pseudomonadati</taxon>
        <taxon>Pseudomonadota</taxon>
        <taxon>Alphaproteobacteria</taxon>
        <taxon>Hyphomicrobiales</taxon>
        <taxon>Devosiaceae</taxon>
        <taxon>Devosia</taxon>
    </lineage>
</organism>
<dbReference type="InterPro" id="IPR019646">
    <property type="entry name" value="Aminoglyc_AdlTrfase"/>
</dbReference>
<protein>
    <recommendedName>
        <fullName evidence="3">Amino acid transporter</fullName>
    </recommendedName>
</protein>
<evidence type="ECO:0000313" key="2">
    <source>
        <dbReference type="Proteomes" id="UP000095463"/>
    </source>
</evidence>